<organism evidence="1 2">
    <name type="scientific">Vespula squamosa</name>
    <name type="common">Southern yellow jacket</name>
    <name type="synonym">Wasp</name>
    <dbReference type="NCBI Taxonomy" id="30214"/>
    <lineage>
        <taxon>Eukaryota</taxon>
        <taxon>Metazoa</taxon>
        <taxon>Ecdysozoa</taxon>
        <taxon>Arthropoda</taxon>
        <taxon>Hexapoda</taxon>
        <taxon>Insecta</taxon>
        <taxon>Pterygota</taxon>
        <taxon>Neoptera</taxon>
        <taxon>Endopterygota</taxon>
        <taxon>Hymenoptera</taxon>
        <taxon>Apocrita</taxon>
        <taxon>Aculeata</taxon>
        <taxon>Vespoidea</taxon>
        <taxon>Vespidae</taxon>
        <taxon>Vespinae</taxon>
        <taxon>Vespula</taxon>
    </lineage>
</organism>
<name>A0ABD1ZUX5_VESSQ</name>
<gene>
    <name evidence="1" type="ORF">V1478_018392</name>
</gene>
<evidence type="ECO:0000313" key="2">
    <source>
        <dbReference type="Proteomes" id="UP001607302"/>
    </source>
</evidence>
<sequence>MPALHFPRNGSGERRQSYNTGRSGSLLHICLYAILLASAHSGARYYAIPIYPVARGKARGEEDGLSRCRRNRGDEIVCSNITGAPCARPRSPEDGTLLAGNCPGDVANGSDDSNLVCLYLRHGAHVFSTSADVAVVVGSDGVGDGSDGGGGGGGDDGGGDYRAALLCQRSLGRTEDILVARIYPVSRTLICQERTNLIRASGPKACHTTTEPHVLPRRNLPLRFYSFLHM</sequence>
<proteinExistence type="predicted"/>
<dbReference type="EMBL" id="JAUDFV010000167">
    <property type="protein sequence ID" value="KAL2712157.1"/>
    <property type="molecule type" value="Genomic_DNA"/>
</dbReference>
<comment type="caution">
    <text evidence="1">The sequence shown here is derived from an EMBL/GenBank/DDBJ whole genome shotgun (WGS) entry which is preliminary data.</text>
</comment>
<evidence type="ECO:0000313" key="1">
    <source>
        <dbReference type="EMBL" id="KAL2712157.1"/>
    </source>
</evidence>
<keyword evidence="2" id="KW-1185">Reference proteome</keyword>
<dbReference type="AlphaFoldDB" id="A0ABD1ZUX5"/>
<reference evidence="1 2" key="1">
    <citation type="journal article" date="2024" name="Ann. Entomol. Soc. Am.">
        <title>Genomic analyses of the southern and eastern yellowjacket wasps (Hymenoptera: Vespidae) reveal evolutionary signatures of social life.</title>
        <authorList>
            <person name="Catto M.A."/>
            <person name="Caine P.B."/>
            <person name="Orr S.E."/>
            <person name="Hunt B.G."/>
            <person name="Goodisman M.A.D."/>
        </authorList>
    </citation>
    <scope>NUCLEOTIDE SEQUENCE [LARGE SCALE GENOMIC DNA]</scope>
    <source>
        <strain evidence="1">233</strain>
        <tissue evidence="1">Head and thorax</tissue>
    </source>
</reference>
<feature type="non-terminal residue" evidence="1">
    <location>
        <position position="230"/>
    </location>
</feature>
<accession>A0ABD1ZUX5</accession>
<dbReference type="Proteomes" id="UP001607302">
    <property type="component" value="Unassembled WGS sequence"/>
</dbReference>
<protein>
    <submittedName>
        <fullName evidence="1">Uncharacterized protein</fullName>
    </submittedName>
</protein>